<sequence length="51" mass="6152">MEEDRPIILLWRRAYTKQPKFIAIISADHPLYAVIKYNNKLWFGHFLAIYS</sequence>
<name>I3EKP0_NEMP3</name>
<dbReference type="AlphaFoldDB" id="I3EKP0"/>
<dbReference type="VEuPathDB" id="MicrosporidiaDB:NEQG_00557"/>
<dbReference type="Proteomes" id="UP000002872">
    <property type="component" value="Unassembled WGS sequence"/>
</dbReference>
<dbReference type="InParanoid" id="I3EKP0"/>
<protein>
    <submittedName>
        <fullName evidence="1">Uncharacterized protein</fullName>
    </submittedName>
</protein>
<organism evidence="1 2">
    <name type="scientific">Nematocida parisii (strain ERTm3)</name>
    <name type="common">Nematode killer fungus</name>
    <dbReference type="NCBI Taxonomy" id="935791"/>
    <lineage>
        <taxon>Eukaryota</taxon>
        <taxon>Fungi</taxon>
        <taxon>Fungi incertae sedis</taxon>
        <taxon>Microsporidia</taxon>
        <taxon>Nematocida</taxon>
    </lineage>
</organism>
<evidence type="ECO:0000313" key="1">
    <source>
        <dbReference type="EMBL" id="EIJ89787.1"/>
    </source>
</evidence>
<accession>I3EKP0</accession>
<keyword evidence="2" id="KW-1185">Reference proteome</keyword>
<dbReference type="HOGENOM" id="CLU_3106930_0_0_1"/>
<dbReference type="EMBL" id="GL870876">
    <property type="protein sequence ID" value="EIJ89787.1"/>
    <property type="molecule type" value="Genomic_DNA"/>
</dbReference>
<reference evidence="1" key="1">
    <citation type="submission" date="2011-01" db="EMBL/GenBank/DDBJ databases">
        <title>The Genome Sequence of Nematocida parisii strain ERTm3.</title>
        <authorList>
            <consortium name="The Broad Institute Genome Sequencing Platform"/>
            <consortium name="The Broad Institute Genome Sequencing Center for Infectious Disease"/>
            <person name="Cuomo C."/>
            <person name="Troemel E."/>
            <person name="Young S.K."/>
            <person name="Zeng Q."/>
            <person name="Gargeya S."/>
            <person name="Fitzgerald M."/>
            <person name="Haas B."/>
            <person name="Abouelleil A."/>
            <person name="Alvarado L."/>
            <person name="Arachchi H.M."/>
            <person name="Berlin A."/>
            <person name="Chapman S.B."/>
            <person name="Gearin G."/>
            <person name="Goldberg J."/>
            <person name="Griggs A."/>
            <person name="Gujja S."/>
            <person name="Hansen M."/>
            <person name="Heiman D."/>
            <person name="Howarth C."/>
            <person name="Larimer J."/>
            <person name="Lui A."/>
            <person name="MacDonald P.J.P."/>
            <person name="McCowen C."/>
            <person name="Montmayeur A."/>
            <person name="Murphy C."/>
            <person name="Neiman D."/>
            <person name="Pearson M."/>
            <person name="Priest M."/>
            <person name="Roberts A."/>
            <person name="Saif S."/>
            <person name="Shea T."/>
            <person name="Sisk P."/>
            <person name="Stolte C."/>
            <person name="Sykes S."/>
            <person name="Wortman J."/>
            <person name="Nusbaum C."/>
            <person name="Birren B."/>
        </authorList>
    </citation>
    <scope>NUCLEOTIDE SEQUENCE</scope>
    <source>
        <strain evidence="1">ERTm3</strain>
    </source>
</reference>
<proteinExistence type="predicted"/>
<gene>
    <name evidence="1" type="ORF">NEQG_00557</name>
</gene>
<evidence type="ECO:0000313" key="2">
    <source>
        <dbReference type="Proteomes" id="UP000002872"/>
    </source>
</evidence>